<evidence type="ECO:0000256" key="1">
    <source>
        <dbReference type="SAM" id="MobiDB-lite"/>
    </source>
</evidence>
<protein>
    <submittedName>
        <fullName evidence="3">Uncharacterized protein LOC101896473 isoform X1</fullName>
    </submittedName>
</protein>
<feature type="region of interest" description="Disordered" evidence="1">
    <location>
        <begin position="657"/>
        <end position="676"/>
    </location>
</feature>
<dbReference type="GeneID" id="101896473"/>
<feature type="region of interest" description="Disordered" evidence="1">
    <location>
        <begin position="536"/>
        <end position="559"/>
    </location>
</feature>
<feature type="region of interest" description="Disordered" evidence="1">
    <location>
        <begin position="150"/>
        <end position="171"/>
    </location>
</feature>
<proteinExistence type="predicted"/>
<dbReference type="Proteomes" id="UP001652621">
    <property type="component" value="Unplaced"/>
</dbReference>
<feature type="compositionally biased region" description="Polar residues" evidence="1">
    <location>
        <begin position="746"/>
        <end position="757"/>
    </location>
</feature>
<evidence type="ECO:0000313" key="3">
    <source>
        <dbReference type="RefSeq" id="XP_058984555.1"/>
    </source>
</evidence>
<keyword evidence="2" id="KW-1185">Reference proteome</keyword>
<dbReference type="RefSeq" id="XP_058984555.1">
    <property type="nucleotide sequence ID" value="XM_059128572.1"/>
</dbReference>
<feature type="region of interest" description="Disordered" evidence="1">
    <location>
        <begin position="746"/>
        <end position="776"/>
    </location>
</feature>
<reference evidence="3" key="1">
    <citation type="submission" date="2025-08" db="UniProtKB">
        <authorList>
            <consortium name="RefSeq"/>
        </authorList>
    </citation>
    <scope>IDENTIFICATION</scope>
    <source>
        <strain evidence="3">Aabys</strain>
        <tissue evidence="3">Whole body</tissue>
    </source>
</reference>
<gene>
    <name evidence="3" type="primary">LOC101896473</name>
</gene>
<sequence length="855" mass="97795">MVNLAMPFLSPKRSRSCPPRLSCRELQWVKMGYQLGHPVIPQPPEPMMDCCWDADNFEGSFQPYREWHRPTRDKEHLWPQPSVWCNCRPPREKKLCDICLKAQERFENTSGEAGDKRKGHFNNADRELRKRIQISSKEENEDEEDIFQDIDDEENLNSNNPQNGGASDINGAKKSQKEILIIYPKDSFYESVERTNQCGSNIIKIHTFVNYEPSSWGELKLNKESPLMNPCPCSSNFSREELENQREDLISVVSYDGKAKFCLEPGRRSAINISSQGSFATATTKCEDEHFIYGSDPTHQNQPCPVQKCPIDSCGLESSQFPSRLLCDCQAPLSNCCHKETQTIWKILDPQFRRTCYCCNNKGEERSTTQNRIRPETTTPPQVLPKMSNQSKISKLDSYCREREIWENPFKEGVASRDHGDKSQTQIQNHNKFQNLSKVPNFDVQKSRIPNENFKLLSANSLQMPQSDTPKSRDFLKLYRSYQNPSCPPSVNFQFSMKPRLISNTKNHLTPSSPSKVVEQCTKNLDFSECNHIPRKSSHVTRRSQKYETPYTTNDPNFDDNNREISFRSKQDSKNLINSTGIAHVDHTSSKDSQKSFLDCLKSQPLLTKIRSFLQDSLEKFICCCSQAFNIHNNYLKACDEEVRSDVIPKSLHLQGTTINSTSTDDDPRSRSTSTVGNSRYLEDFCSSEKFMTCCKFRNDSTSTVRQKSSTKSRLNQSSSPVICCQCCCKKSENIRSRHNSTNICRQSNETNSNENQIKQKSEEDFPGSNMARNSQDATNITSNFKELKCLLEPNEKSYAHENVRIDKNYPCANETKFQPQPNEGFASKCIPIMVGIGHSAVLLNVMTSLVAMMW</sequence>
<name>A0ABM3VFI1_MUSDO</name>
<evidence type="ECO:0000313" key="2">
    <source>
        <dbReference type="Proteomes" id="UP001652621"/>
    </source>
</evidence>
<feature type="compositionally biased region" description="Polar residues" evidence="1">
    <location>
        <begin position="156"/>
        <end position="165"/>
    </location>
</feature>
<accession>A0ABM3VFI1</accession>
<organism evidence="2 3">
    <name type="scientific">Musca domestica</name>
    <name type="common">House fly</name>
    <dbReference type="NCBI Taxonomy" id="7370"/>
    <lineage>
        <taxon>Eukaryota</taxon>
        <taxon>Metazoa</taxon>
        <taxon>Ecdysozoa</taxon>
        <taxon>Arthropoda</taxon>
        <taxon>Hexapoda</taxon>
        <taxon>Insecta</taxon>
        <taxon>Pterygota</taxon>
        <taxon>Neoptera</taxon>
        <taxon>Endopterygota</taxon>
        <taxon>Diptera</taxon>
        <taxon>Brachycera</taxon>
        <taxon>Muscomorpha</taxon>
        <taxon>Muscoidea</taxon>
        <taxon>Muscidae</taxon>
        <taxon>Musca</taxon>
    </lineage>
</organism>